<dbReference type="Pfam" id="PF02219">
    <property type="entry name" value="MTHFR"/>
    <property type="match status" value="1"/>
</dbReference>
<dbReference type="GO" id="GO:0106312">
    <property type="term" value="F:methylenetetrahydrofolate reductase (NADH) activity"/>
    <property type="evidence" value="ECO:0007669"/>
    <property type="project" value="UniProtKB-EC"/>
</dbReference>
<name>A0A7X0B3U7_9PROT</name>
<dbReference type="SUPFAM" id="SSF51730">
    <property type="entry name" value="FAD-linked oxidoreductase"/>
    <property type="match status" value="1"/>
</dbReference>
<evidence type="ECO:0000256" key="4">
    <source>
        <dbReference type="ARBA" id="ARBA00022630"/>
    </source>
</evidence>
<dbReference type="AlphaFoldDB" id="A0A7X0B3U7"/>
<keyword evidence="6 9" id="KW-0560">Oxidoreductase</keyword>
<accession>A0A7X0B3U7</accession>
<dbReference type="PANTHER" id="PTHR45754:SF3">
    <property type="entry name" value="METHYLENETETRAHYDROFOLATE REDUCTASE (NADPH)"/>
    <property type="match status" value="1"/>
</dbReference>
<dbReference type="Proteomes" id="UP000539175">
    <property type="component" value="Unassembled WGS sequence"/>
</dbReference>
<protein>
    <recommendedName>
        <fullName evidence="9">Methylenetetrahydrofolate reductase</fullName>
    </recommendedName>
</protein>
<proteinExistence type="inferred from homology"/>
<evidence type="ECO:0000313" key="11">
    <source>
        <dbReference type="Proteomes" id="UP000539175"/>
    </source>
</evidence>
<evidence type="ECO:0000256" key="8">
    <source>
        <dbReference type="ARBA" id="ARBA00048628"/>
    </source>
</evidence>
<keyword evidence="11" id="KW-1185">Reference proteome</keyword>
<reference evidence="10 11" key="1">
    <citation type="submission" date="2020-08" db="EMBL/GenBank/DDBJ databases">
        <title>Genomic Encyclopedia of Type Strains, Phase IV (KMG-IV): sequencing the most valuable type-strain genomes for metagenomic binning, comparative biology and taxonomic classification.</title>
        <authorList>
            <person name="Goeker M."/>
        </authorList>
    </citation>
    <scope>NUCLEOTIDE SEQUENCE [LARGE SCALE GENOMIC DNA]</scope>
    <source>
        <strain evidence="10 11">DSM 22198</strain>
    </source>
</reference>
<evidence type="ECO:0000256" key="1">
    <source>
        <dbReference type="ARBA" id="ARBA00001974"/>
    </source>
</evidence>
<dbReference type="UniPathway" id="UPA00193"/>
<comment type="catalytic activity">
    <reaction evidence="8">
        <text>(6S)-5-methyl-5,6,7,8-tetrahydrofolate + NAD(+) = (6R)-5,10-methylene-5,6,7,8-tetrahydrofolate + NADH + H(+)</text>
        <dbReference type="Rhea" id="RHEA:19821"/>
        <dbReference type="ChEBI" id="CHEBI:15378"/>
        <dbReference type="ChEBI" id="CHEBI:15636"/>
        <dbReference type="ChEBI" id="CHEBI:18608"/>
        <dbReference type="ChEBI" id="CHEBI:57540"/>
        <dbReference type="ChEBI" id="CHEBI:57945"/>
        <dbReference type="EC" id="1.5.1.54"/>
    </reaction>
    <physiologicalReaction direction="right-to-left" evidence="8">
        <dbReference type="Rhea" id="RHEA:19823"/>
    </physiologicalReaction>
</comment>
<dbReference type="RefSeq" id="WP_211106624.1">
    <property type="nucleotide sequence ID" value="NZ_JACIIZ010000028.1"/>
</dbReference>
<evidence type="ECO:0000256" key="6">
    <source>
        <dbReference type="ARBA" id="ARBA00023002"/>
    </source>
</evidence>
<dbReference type="GO" id="GO:0005829">
    <property type="term" value="C:cytosol"/>
    <property type="evidence" value="ECO:0007669"/>
    <property type="project" value="TreeGrafter"/>
</dbReference>
<dbReference type="Gene3D" id="3.20.20.220">
    <property type="match status" value="1"/>
</dbReference>
<dbReference type="GO" id="GO:0071949">
    <property type="term" value="F:FAD binding"/>
    <property type="evidence" value="ECO:0007669"/>
    <property type="project" value="TreeGrafter"/>
</dbReference>
<comment type="similarity">
    <text evidence="3 9">Belongs to the methylenetetrahydrofolate reductase family.</text>
</comment>
<dbReference type="PANTHER" id="PTHR45754">
    <property type="entry name" value="METHYLENETETRAHYDROFOLATE REDUCTASE"/>
    <property type="match status" value="1"/>
</dbReference>
<dbReference type="GO" id="GO:0035999">
    <property type="term" value="P:tetrahydrofolate interconversion"/>
    <property type="evidence" value="ECO:0007669"/>
    <property type="project" value="UniProtKB-UniPathway"/>
</dbReference>
<dbReference type="GO" id="GO:0009086">
    <property type="term" value="P:methionine biosynthetic process"/>
    <property type="evidence" value="ECO:0007669"/>
    <property type="project" value="TreeGrafter"/>
</dbReference>
<gene>
    <name evidence="10" type="ORF">FHS74_005844</name>
</gene>
<comment type="caution">
    <text evidence="10">The sequence shown here is derived from an EMBL/GenBank/DDBJ whole genome shotgun (WGS) entry which is preliminary data.</text>
</comment>
<evidence type="ECO:0000313" key="10">
    <source>
        <dbReference type="EMBL" id="MBB6255245.1"/>
    </source>
</evidence>
<dbReference type="EMBL" id="JACIIZ010000028">
    <property type="protein sequence ID" value="MBB6255245.1"/>
    <property type="molecule type" value="Genomic_DNA"/>
</dbReference>
<comment type="cofactor">
    <cofactor evidence="1 9">
        <name>FAD</name>
        <dbReference type="ChEBI" id="CHEBI:57692"/>
    </cofactor>
</comment>
<evidence type="ECO:0000256" key="9">
    <source>
        <dbReference type="RuleBase" id="RU003862"/>
    </source>
</evidence>
<evidence type="ECO:0000256" key="2">
    <source>
        <dbReference type="ARBA" id="ARBA00004777"/>
    </source>
</evidence>
<keyword evidence="5 9" id="KW-0274">FAD</keyword>
<dbReference type="InterPro" id="IPR003171">
    <property type="entry name" value="Mehydrof_redctse-like"/>
</dbReference>
<comment type="pathway">
    <text evidence="2 9">One-carbon metabolism; tetrahydrofolate interconversion.</text>
</comment>
<comment type="pathway">
    <text evidence="7">Amino-acid biosynthesis; L-methionine biosynthesis via de novo pathway.</text>
</comment>
<keyword evidence="4 9" id="KW-0285">Flavoprotein</keyword>
<evidence type="ECO:0000256" key="5">
    <source>
        <dbReference type="ARBA" id="ARBA00022827"/>
    </source>
</evidence>
<sequence length="286" mass="30426">MSRTDTQQPGSLLNGYSFEISAKDAIRLDAIRAIVPSGTIVSITYLPSETDDARIAAARQVRELGFIPMPHVAARRIPSADGLQRFLNRLAIEAQVDRLFVIAGDSAEPAGPFVDALSVITGAQLGDHGIRSIGIAGYPEGHPQISTDKLNRALADKSAALTDFGFSGEIVTQFAFDADPMLTWVAGLRAAGIRMPVRLGLPGPANVGTLLRFAARCGVGASTKVLAKYGASITKLLHTAGPDHLYNDLARSIEMEQHGAVAVHLYPFGGLQKMADWAHTTKSRTS</sequence>
<dbReference type="InterPro" id="IPR029041">
    <property type="entry name" value="FAD-linked_oxidoreductase-like"/>
</dbReference>
<organism evidence="10 11">
    <name type="scientific">Nitrospirillum iridis</name>
    <dbReference type="NCBI Taxonomy" id="765888"/>
    <lineage>
        <taxon>Bacteria</taxon>
        <taxon>Pseudomonadati</taxon>
        <taxon>Pseudomonadota</taxon>
        <taxon>Alphaproteobacteria</taxon>
        <taxon>Rhodospirillales</taxon>
        <taxon>Azospirillaceae</taxon>
        <taxon>Nitrospirillum</taxon>
    </lineage>
</organism>
<evidence type="ECO:0000256" key="3">
    <source>
        <dbReference type="ARBA" id="ARBA00006743"/>
    </source>
</evidence>
<evidence type="ECO:0000256" key="7">
    <source>
        <dbReference type="ARBA" id="ARBA00034478"/>
    </source>
</evidence>